<feature type="transmembrane region" description="Helical" evidence="4">
    <location>
        <begin position="235"/>
        <end position="257"/>
    </location>
</feature>
<evidence type="ECO:0000256" key="1">
    <source>
        <dbReference type="ARBA" id="ARBA00022723"/>
    </source>
</evidence>
<keyword evidence="3" id="KW-0862">Zinc</keyword>
<dbReference type="GO" id="GO:0008270">
    <property type="term" value="F:zinc ion binding"/>
    <property type="evidence" value="ECO:0007669"/>
    <property type="project" value="UniProtKB-KW"/>
</dbReference>
<organism evidence="6 7">
    <name type="scientific">Vigna unguiculata</name>
    <name type="common">Cowpea</name>
    <dbReference type="NCBI Taxonomy" id="3917"/>
    <lineage>
        <taxon>Eukaryota</taxon>
        <taxon>Viridiplantae</taxon>
        <taxon>Streptophyta</taxon>
        <taxon>Embryophyta</taxon>
        <taxon>Tracheophyta</taxon>
        <taxon>Spermatophyta</taxon>
        <taxon>Magnoliopsida</taxon>
        <taxon>eudicotyledons</taxon>
        <taxon>Gunneridae</taxon>
        <taxon>Pentapetalae</taxon>
        <taxon>rosids</taxon>
        <taxon>fabids</taxon>
        <taxon>Fabales</taxon>
        <taxon>Fabaceae</taxon>
        <taxon>Papilionoideae</taxon>
        <taxon>50 kb inversion clade</taxon>
        <taxon>NPAAA clade</taxon>
        <taxon>indigoferoid/millettioid clade</taxon>
        <taxon>Phaseoleae</taxon>
        <taxon>Vigna</taxon>
    </lineage>
</organism>
<proteinExistence type="predicted"/>
<keyword evidence="4" id="KW-0472">Membrane</keyword>
<evidence type="ECO:0000259" key="5">
    <source>
        <dbReference type="PROSITE" id="PS51292"/>
    </source>
</evidence>
<evidence type="ECO:0000313" key="6">
    <source>
        <dbReference type="EMBL" id="QCD84738.1"/>
    </source>
</evidence>
<dbReference type="Gramene" id="Vigun03g072300.1.v1.2">
    <property type="protein sequence ID" value="Vigun03g072300.1.v1.2"/>
    <property type="gene ID" value="Vigun03g072300.v1.2"/>
</dbReference>
<evidence type="ECO:0000256" key="3">
    <source>
        <dbReference type="ARBA" id="ARBA00022833"/>
    </source>
</evidence>
<keyword evidence="2" id="KW-0863">Zinc-finger</keyword>
<dbReference type="SMART" id="SM00744">
    <property type="entry name" value="RINGv"/>
    <property type="match status" value="1"/>
</dbReference>
<reference evidence="6 7" key="1">
    <citation type="submission" date="2019-04" db="EMBL/GenBank/DDBJ databases">
        <title>An improved genome assembly and genetic linkage map for asparagus bean, Vigna unguiculata ssp. sesquipedialis.</title>
        <authorList>
            <person name="Xia Q."/>
            <person name="Zhang R."/>
            <person name="Dong Y."/>
        </authorList>
    </citation>
    <scope>NUCLEOTIDE SEQUENCE [LARGE SCALE GENOMIC DNA]</scope>
    <source>
        <tissue evidence="6">Leaf</tissue>
    </source>
</reference>
<dbReference type="InterPro" id="IPR013083">
    <property type="entry name" value="Znf_RING/FYVE/PHD"/>
</dbReference>
<gene>
    <name evidence="6" type="ORF">DEO72_LG2g5093</name>
</gene>
<dbReference type="PROSITE" id="PS51292">
    <property type="entry name" value="ZF_RING_CH"/>
    <property type="match status" value="1"/>
</dbReference>
<dbReference type="InterPro" id="IPR011016">
    <property type="entry name" value="Znf_RING-CH"/>
</dbReference>
<dbReference type="PANTHER" id="PTHR46347:SF1">
    <property type="entry name" value="RING_FYVE_PHD ZINC FINGER SUPERFAMILY PROTEIN"/>
    <property type="match status" value="1"/>
</dbReference>
<keyword evidence="7" id="KW-1185">Reference proteome</keyword>
<protein>
    <submittedName>
        <fullName evidence="6">E3 ubiquitin-protein ligase MARCH5</fullName>
    </submittedName>
</protein>
<accession>A0A4D6L884</accession>
<dbReference type="Proteomes" id="UP000501690">
    <property type="component" value="Linkage Group LG2"/>
</dbReference>
<keyword evidence="1" id="KW-0479">Metal-binding</keyword>
<dbReference type="Pfam" id="PF12906">
    <property type="entry name" value="RINGv"/>
    <property type="match status" value="1"/>
</dbReference>
<sequence length="316" mass="35830">MTDSSPLLPPSPVTEIDLEAAPSQQIQCRICLETDGRDFIAPCKCKGTSKYVHRECLDHWRAVKEGFAFAHCTTCKAQYHLSVHDAYRKWRTFKFRFFVTRDILFIFLAVQLVIAALAYLVYLIDGSQQYQLRLVFGFDNVLSFYYICGAVLFFVFIGLSGCFITCSDRAVLNDLDQPCREICLCCCQPGVRANYNYGGTSFTWLECNSCLESCGNMETECCGCMRGSEDTELPVLLIMALIFVVLFTVIGIFYSVLVATMVGQRIWQRHHHILAKRMLTKEYVVEDIDGEITGPDWCPPSIPAEHVQHLKTLGLL</sequence>
<dbReference type="OrthoDB" id="264354at2759"/>
<keyword evidence="4" id="KW-0812">Transmembrane</keyword>
<dbReference type="CDD" id="cd16495">
    <property type="entry name" value="RING_CH-C4HC3_MARCH"/>
    <property type="match status" value="1"/>
</dbReference>
<dbReference type="Gene3D" id="3.30.40.10">
    <property type="entry name" value="Zinc/RING finger domain, C3HC4 (zinc finger)"/>
    <property type="match status" value="1"/>
</dbReference>
<dbReference type="PANTHER" id="PTHR46347">
    <property type="entry name" value="RING/FYVE/PHD ZINC FINGER SUPERFAMILY PROTEIN"/>
    <property type="match status" value="1"/>
</dbReference>
<dbReference type="EMBL" id="CP039346">
    <property type="protein sequence ID" value="QCD84738.1"/>
    <property type="molecule type" value="Genomic_DNA"/>
</dbReference>
<dbReference type="SUPFAM" id="SSF57850">
    <property type="entry name" value="RING/U-box"/>
    <property type="match status" value="1"/>
</dbReference>
<name>A0A4D6L884_VIGUN</name>
<dbReference type="AlphaFoldDB" id="A0A4D6L884"/>
<evidence type="ECO:0000256" key="4">
    <source>
        <dbReference type="SAM" id="Phobius"/>
    </source>
</evidence>
<feature type="domain" description="RING-CH-type" evidence="5">
    <location>
        <begin position="20"/>
        <end position="82"/>
    </location>
</feature>
<keyword evidence="4" id="KW-1133">Transmembrane helix</keyword>
<evidence type="ECO:0000313" key="7">
    <source>
        <dbReference type="Proteomes" id="UP000501690"/>
    </source>
</evidence>
<evidence type="ECO:0000256" key="2">
    <source>
        <dbReference type="ARBA" id="ARBA00022771"/>
    </source>
</evidence>
<feature type="transmembrane region" description="Helical" evidence="4">
    <location>
        <begin position="103"/>
        <end position="124"/>
    </location>
</feature>
<feature type="transmembrane region" description="Helical" evidence="4">
    <location>
        <begin position="144"/>
        <end position="166"/>
    </location>
</feature>